<protein>
    <submittedName>
        <fullName evidence="1">Uncharacterized protein</fullName>
    </submittedName>
</protein>
<evidence type="ECO:0000313" key="1">
    <source>
        <dbReference type="EMBL" id="OAJ68852.1"/>
    </source>
</evidence>
<sequence length="64" mass="7532">MKRKRLLSQLFLRIIFRKQSVSRLVRFSSENVSTQERQLLKVFDGVALHLVQGAQRGRLDQMFA</sequence>
<accession>A0A1B6VNQ7</accession>
<dbReference type="Proteomes" id="UP000077786">
    <property type="component" value="Unassembled WGS sequence"/>
</dbReference>
<proteinExistence type="predicted"/>
<reference evidence="1 2" key="1">
    <citation type="submission" date="2016-03" db="EMBL/GenBank/DDBJ databases">
        <title>Draft genome sequence of Gluconobacter cerinus strain CECT 9110.</title>
        <authorList>
            <person name="Sainz F."/>
            <person name="Mas A."/>
            <person name="Torija M.J."/>
        </authorList>
    </citation>
    <scope>NUCLEOTIDE SEQUENCE [LARGE SCALE GENOMIC DNA]</scope>
    <source>
        <strain evidence="1 2">CECT 9110</strain>
    </source>
</reference>
<comment type="caution">
    <text evidence="1">The sequence shown here is derived from an EMBL/GenBank/DDBJ whole genome shotgun (WGS) entry which is preliminary data.</text>
</comment>
<dbReference type="AlphaFoldDB" id="A0A1B6VNQ7"/>
<dbReference type="EMBL" id="LUTU01000004">
    <property type="protein sequence ID" value="OAJ68852.1"/>
    <property type="molecule type" value="Genomic_DNA"/>
</dbReference>
<name>A0A1B6VNQ7_9PROT</name>
<evidence type="ECO:0000313" key="2">
    <source>
        <dbReference type="Proteomes" id="UP000077786"/>
    </source>
</evidence>
<organism evidence="1 2">
    <name type="scientific">Gluconobacter cerinus</name>
    <dbReference type="NCBI Taxonomy" id="38307"/>
    <lineage>
        <taxon>Bacteria</taxon>
        <taxon>Pseudomonadati</taxon>
        <taxon>Pseudomonadota</taxon>
        <taxon>Alphaproteobacteria</taxon>
        <taxon>Acetobacterales</taxon>
        <taxon>Acetobacteraceae</taxon>
        <taxon>Gluconobacter</taxon>
    </lineage>
</organism>
<dbReference type="PATRIC" id="fig|38307.3.peg.437"/>
<gene>
    <name evidence="1" type="ORF">A0123_00417</name>
</gene>